<sequence length="96" mass="10500">MKKAEREHLSRVAALGCIVCRNLGFGETPAEIHHIRIGQGVAQRADNYSSIPLCHPHHRTGGHGVAVHAGKQTWENNFGTELELLEQVNNELGVSV</sequence>
<name>A0A089Q497_9ENTR</name>
<proteinExistence type="predicted"/>
<dbReference type="EMBL" id="CP009451">
    <property type="protein sequence ID" value="AIR07148.1"/>
    <property type="molecule type" value="Genomic_DNA"/>
</dbReference>
<dbReference type="Proteomes" id="UP000029481">
    <property type="component" value="Chromosome"/>
</dbReference>
<keyword evidence="2" id="KW-1185">Reference proteome</keyword>
<gene>
    <name evidence="1" type="ORF">JT31_21805</name>
</gene>
<protein>
    <recommendedName>
        <fullName evidence="3">DUF968 domain-containing protein</fullName>
    </recommendedName>
</protein>
<evidence type="ECO:0000313" key="1">
    <source>
        <dbReference type="EMBL" id="AIR07148.1"/>
    </source>
</evidence>
<dbReference type="RefSeq" id="WP_038481923.1">
    <property type="nucleotide sequence ID" value="NZ_CP009451.1"/>
</dbReference>
<organism evidence="1 2">
    <name type="scientific">Cedecea neteri</name>
    <dbReference type="NCBI Taxonomy" id="158822"/>
    <lineage>
        <taxon>Bacteria</taxon>
        <taxon>Pseudomonadati</taxon>
        <taxon>Pseudomonadota</taxon>
        <taxon>Gammaproteobacteria</taxon>
        <taxon>Enterobacterales</taxon>
        <taxon>Enterobacteriaceae</taxon>
        <taxon>Cedecea</taxon>
    </lineage>
</organism>
<dbReference type="AlphaFoldDB" id="A0A089Q497"/>
<dbReference type="Pfam" id="PF16786">
    <property type="entry name" value="RecA_dep_nuc"/>
    <property type="match status" value="1"/>
</dbReference>
<dbReference type="KEGG" id="cnt:JT31_21805"/>
<dbReference type="OrthoDB" id="8966986at2"/>
<accession>A0A089Q497</accession>
<dbReference type="Gene3D" id="3.30.40.190">
    <property type="match status" value="1"/>
</dbReference>
<reference evidence="1 2" key="1">
    <citation type="submission" date="2014-09" db="EMBL/GenBank/DDBJ databases">
        <title>Cedecea neteri SSMD04 Genome Sequencing.</title>
        <authorList>
            <person name="Tan J.-Y."/>
        </authorList>
    </citation>
    <scope>NUCLEOTIDE SEQUENCE [LARGE SCALE GENOMIC DNA]</scope>
    <source>
        <strain evidence="1 2">SSMD04</strain>
    </source>
</reference>
<dbReference type="InterPro" id="IPR031875">
    <property type="entry name" value="RecA_dep_nuc"/>
</dbReference>
<evidence type="ECO:0008006" key="3">
    <source>
        <dbReference type="Google" id="ProtNLM"/>
    </source>
</evidence>
<evidence type="ECO:0000313" key="2">
    <source>
        <dbReference type="Proteomes" id="UP000029481"/>
    </source>
</evidence>